<sequence>MPPVMILTHHNEMMLPPFVGMAPFLVRESRPRTTNPDPNPGPVKEFLISTRETFTTLYQIVVLLKDIVVLSGEIIIKTGEVIVAVIDLCEDIWTTGPALPPPRRDNIPPRRPGPPPILGRRRNSIQVSQVQTQTTTTTTTVVDVDEDRVRRGSIFLVDSDSRV</sequence>
<evidence type="ECO:0000256" key="1">
    <source>
        <dbReference type="SAM" id="MobiDB-lite"/>
    </source>
</evidence>
<dbReference type="OrthoDB" id="10454038at2759"/>
<dbReference type="EMBL" id="JAPQKH010000006">
    <property type="protein sequence ID" value="KAJ5093770.1"/>
    <property type="molecule type" value="Genomic_DNA"/>
</dbReference>
<comment type="caution">
    <text evidence="2">The sequence shown here is derived from an EMBL/GenBank/DDBJ whole genome shotgun (WGS) entry which is preliminary data.</text>
</comment>
<organism evidence="2 3">
    <name type="scientific">Penicillium angulare</name>
    <dbReference type="NCBI Taxonomy" id="116970"/>
    <lineage>
        <taxon>Eukaryota</taxon>
        <taxon>Fungi</taxon>
        <taxon>Dikarya</taxon>
        <taxon>Ascomycota</taxon>
        <taxon>Pezizomycotina</taxon>
        <taxon>Eurotiomycetes</taxon>
        <taxon>Eurotiomycetidae</taxon>
        <taxon>Eurotiales</taxon>
        <taxon>Aspergillaceae</taxon>
        <taxon>Penicillium</taxon>
    </lineage>
</organism>
<gene>
    <name evidence="2" type="ORF">N7456_009631</name>
</gene>
<reference evidence="2" key="1">
    <citation type="submission" date="2022-11" db="EMBL/GenBank/DDBJ databases">
        <authorList>
            <person name="Petersen C."/>
        </authorList>
    </citation>
    <scope>NUCLEOTIDE SEQUENCE</scope>
    <source>
        <strain evidence="2">IBT 30069</strain>
    </source>
</reference>
<dbReference type="AlphaFoldDB" id="A0A9W9F504"/>
<protein>
    <submittedName>
        <fullName evidence="2">Uncharacterized protein</fullName>
    </submittedName>
</protein>
<feature type="compositionally biased region" description="Low complexity" evidence="1">
    <location>
        <begin position="126"/>
        <end position="138"/>
    </location>
</feature>
<evidence type="ECO:0000313" key="3">
    <source>
        <dbReference type="Proteomes" id="UP001149165"/>
    </source>
</evidence>
<reference evidence="2" key="2">
    <citation type="journal article" date="2023" name="IMA Fungus">
        <title>Comparative genomic study of the Penicillium genus elucidates a diverse pangenome and 15 lateral gene transfer events.</title>
        <authorList>
            <person name="Petersen C."/>
            <person name="Sorensen T."/>
            <person name="Nielsen M.R."/>
            <person name="Sondergaard T.E."/>
            <person name="Sorensen J.L."/>
            <person name="Fitzpatrick D.A."/>
            <person name="Frisvad J.C."/>
            <person name="Nielsen K.L."/>
        </authorList>
    </citation>
    <scope>NUCLEOTIDE SEQUENCE</scope>
    <source>
        <strain evidence="2">IBT 30069</strain>
    </source>
</reference>
<keyword evidence="3" id="KW-1185">Reference proteome</keyword>
<name>A0A9W9F504_9EURO</name>
<dbReference type="Proteomes" id="UP001149165">
    <property type="component" value="Unassembled WGS sequence"/>
</dbReference>
<proteinExistence type="predicted"/>
<feature type="region of interest" description="Disordered" evidence="1">
    <location>
        <begin position="97"/>
        <end position="138"/>
    </location>
</feature>
<evidence type="ECO:0000313" key="2">
    <source>
        <dbReference type="EMBL" id="KAJ5093770.1"/>
    </source>
</evidence>
<accession>A0A9W9F504</accession>